<feature type="domain" description="AB hydrolase-1" evidence="2">
    <location>
        <begin position="29"/>
        <end position="249"/>
    </location>
</feature>
<evidence type="ECO:0000259" key="2">
    <source>
        <dbReference type="Pfam" id="PF12697"/>
    </source>
</evidence>
<dbReference type="EMBL" id="VIWP01000009">
    <property type="protein sequence ID" value="TWF48042.1"/>
    <property type="molecule type" value="Genomic_DNA"/>
</dbReference>
<dbReference type="InterPro" id="IPR000073">
    <property type="entry name" value="AB_hydrolase_1"/>
</dbReference>
<protein>
    <submittedName>
        <fullName evidence="3">Pimeloyl-ACP methyl ester carboxylesterase</fullName>
    </submittedName>
</protein>
<proteinExistence type="predicted"/>
<dbReference type="PANTHER" id="PTHR37017">
    <property type="entry name" value="AB HYDROLASE-1 DOMAIN-CONTAINING PROTEIN-RELATED"/>
    <property type="match status" value="1"/>
</dbReference>
<dbReference type="Proteomes" id="UP000320653">
    <property type="component" value="Unassembled WGS sequence"/>
</dbReference>
<dbReference type="InterPro" id="IPR052897">
    <property type="entry name" value="Sec-Metab_Biosynth_Hydrolase"/>
</dbReference>
<evidence type="ECO:0000313" key="4">
    <source>
        <dbReference type="Proteomes" id="UP000320653"/>
    </source>
</evidence>
<name>A0A561QCH7_9HYPH</name>
<evidence type="ECO:0000313" key="3">
    <source>
        <dbReference type="EMBL" id="TWF48042.1"/>
    </source>
</evidence>
<feature type="chain" id="PRO_5021772506" evidence="1">
    <location>
        <begin position="23"/>
        <end position="258"/>
    </location>
</feature>
<dbReference type="SUPFAM" id="SSF53474">
    <property type="entry name" value="alpha/beta-Hydrolases"/>
    <property type="match status" value="1"/>
</dbReference>
<organism evidence="3 4">
    <name type="scientific">Neorhizobium alkalisoli</name>
    <dbReference type="NCBI Taxonomy" id="528178"/>
    <lineage>
        <taxon>Bacteria</taxon>
        <taxon>Pseudomonadati</taxon>
        <taxon>Pseudomonadota</taxon>
        <taxon>Alphaproteobacteria</taxon>
        <taxon>Hyphomicrobiales</taxon>
        <taxon>Rhizobiaceae</taxon>
        <taxon>Rhizobium/Agrobacterium group</taxon>
        <taxon>Neorhizobium</taxon>
    </lineage>
</organism>
<feature type="signal peptide" evidence="1">
    <location>
        <begin position="1"/>
        <end position="22"/>
    </location>
</feature>
<dbReference type="AlphaFoldDB" id="A0A561QCH7"/>
<dbReference type="Pfam" id="PF12697">
    <property type="entry name" value="Abhydrolase_6"/>
    <property type="match status" value="1"/>
</dbReference>
<dbReference type="OrthoDB" id="9814966at2"/>
<dbReference type="PANTHER" id="PTHR37017:SF11">
    <property type="entry name" value="ESTERASE_LIPASE_THIOESTERASE DOMAIN-CONTAINING PROTEIN"/>
    <property type="match status" value="1"/>
</dbReference>
<sequence length="258" mass="27230">MFKKLFASALFATSLASVPAFAADTKPTIVLVHGAFADASSWTGVIGKLEADGYRVVAVANPLRSVKGDSAYLKRIIANLDTPVVLVGHSYGGAVISEAATKGEKIKSLVYVSAFAPEIGESALELSGKFPGSTLSPTLDKPVELENGTKDLYIQQDKFHKQFAADVSEKAAAAMAASQRPVTDVALGEAATNAGWKDIPSWSIFGSADKNIPPEAMKWMAKRANAKETVEVEGSSHVVMVSHPDRVAKVIEDAANAR</sequence>
<evidence type="ECO:0000256" key="1">
    <source>
        <dbReference type="SAM" id="SignalP"/>
    </source>
</evidence>
<accession>A0A561QCH7</accession>
<gene>
    <name evidence="3" type="ORF">FHW37_109105</name>
</gene>
<dbReference type="Gene3D" id="3.40.50.1820">
    <property type="entry name" value="alpha/beta hydrolase"/>
    <property type="match status" value="1"/>
</dbReference>
<dbReference type="InterPro" id="IPR029058">
    <property type="entry name" value="AB_hydrolase_fold"/>
</dbReference>
<reference evidence="3 4" key="1">
    <citation type="submission" date="2019-06" db="EMBL/GenBank/DDBJ databases">
        <title>Sorghum-associated microbial communities from plants grown in Nebraska, USA.</title>
        <authorList>
            <person name="Schachtman D."/>
        </authorList>
    </citation>
    <scope>NUCLEOTIDE SEQUENCE [LARGE SCALE GENOMIC DNA]</scope>
    <source>
        <strain evidence="3 4">1225</strain>
    </source>
</reference>
<keyword evidence="4" id="KW-1185">Reference proteome</keyword>
<keyword evidence="1" id="KW-0732">Signal</keyword>
<dbReference type="RefSeq" id="WP_145641816.1">
    <property type="nucleotide sequence ID" value="NZ_VIWP01000009.1"/>
</dbReference>
<comment type="caution">
    <text evidence="3">The sequence shown here is derived from an EMBL/GenBank/DDBJ whole genome shotgun (WGS) entry which is preliminary data.</text>
</comment>